<dbReference type="EMBL" id="FNVB01000002">
    <property type="protein sequence ID" value="SEG01790.1"/>
    <property type="molecule type" value="Genomic_DNA"/>
</dbReference>
<dbReference type="RefSeq" id="WP_093353496.1">
    <property type="nucleotide sequence ID" value="NZ_FNVB01000002.1"/>
</dbReference>
<evidence type="ECO:0000313" key="2">
    <source>
        <dbReference type="EMBL" id="SEG01790.1"/>
    </source>
</evidence>
<dbReference type="PANTHER" id="PTHR43162">
    <property type="match status" value="1"/>
</dbReference>
<reference evidence="2" key="1">
    <citation type="submission" date="2016-10" db="EMBL/GenBank/DDBJ databases">
        <authorList>
            <person name="de Groot N.N."/>
        </authorList>
    </citation>
    <scope>NUCLEOTIDE SEQUENCE [LARGE SCALE GENOMIC DNA]</scope>
    <source>
        <strain evidence="2">ATCC 20501</strain>
    </source>
</reference>
<organism evidence="2 5">
    <name type="scientific">Saccharopolyspora kobensis</name>
    <dbReference type="NCBI Taxonomy" id="146035"/>
    <lineage>
        <taxon>Bacteria</taxon>
        <taxon>Bacillati</taxon>
        <taxon>Actinomycetota</taxon>
        <taxon>Actinomycetes</taxon>
        <taxon>Pseudonocardiales</taxon>
        <taxon>Pseudonocardiaceae</taxon>
        <taxon>Saccharopolyspora</taxon>
    </lineage>
</organism>
<reference evidence="4 5" key="2">
    <citation type="submission" date="2016-10" db="EMBL/GenBank/DDBJ databases">
        <authorList>
            <person name="Varghese N."/>
            <person name="Submissions S."/>
        </authorList>
    </citation>
    <scope>NUCLEOTIDE SEQUENCE [LARGE SCALE GENOMIC DNA]</scope>
    <source>
        <strain evidence="5">ATCC 20501</strain>
        <strain evidence="3 4">CGMCC 4.3529</strain>
    </source>
</reference>
<evidence type="ECO:0000313" key="4">
    <source>
        <dbReference type="Proteomes" id="UP000199690"/>
    </source>
</evidence>
<accession>A0A1H5WR17</accession>
<dbReference type="SMR" id="A0A1H5WR17"/>
<sequence>MHVITGASGRTGRAAAAHLLEQGHNVRAVGRDPRNLAHLADRGAQIHQADQSDPTAMANALREADTAYLVIQPNYIPDHPDFAAFQDQAAAALTDALARSGVRRVVALSSWGAQHPSGTGPVAGLHRFEKRLSAVPGVDITWLRAGYYMENLLDHLDSVRTRRRIIAPFDPDVPLPLITTTDVGTAAAEELTRPQIGTRIRELQGERDVTMNEVAQAIATAIDAPVTYERCTVEAFHEQLREAGVSDNVAAMMTEVPHAVNTGHLRMTQPRTAGTTTPTSLETFIRTEFVPALNAS</sequence>
<dbReference type="Proteomes" id="UP000199690">
    <property type="component" value="Unassembled WGS sequence"/>
</dbReference>
<dbReference type="InterPro" id="IPR051604">
    <property type="entry name" value="Ergot_Alk_Oxidoreductase"/>
</dbReference>
<dbReference type="Proteomes" id="UP000236729">
    <property type="component" value="Unassembled WGS sequence"/>
</dbReference>
<proteinExistence type="predicted"/>
<accession>A0A1I1VDH4</accession>
<evidence type="ECO:0000313" key="5">
    <source>
        <dbReference type="Proteomes" id="UP000236729"/>
    </source>
</evidence>
<name>A0A1H5WR17_9PSEU</name>
<dbReference type="InterPro" id="IPR008030">
    <property type="entry name" value="NmrA-like"/>
</dbReference>
<feature type="domain" description="NmrA-like" evidence="1">
    <location>
        <begin position="3"/>
        <end position="257"/>
    </location>
</feature>
<dbReference type="Gene3D" id="3.90.25.10">
    <property type="entry name" value="UDP-galactose 4-epimerase, domain 1"/>
    <property type="match status" value="1"/>
</dbReference>
<dbReference type="PANTHER" id="PTHR43162:SF1">
    <property type="entry name" value="PRESTALK A DIFFERENTIATION PROTEIN A"/>
    <property type="match status" value="1"/>
</dbReference>
<gene>
    <name evidence="2" type="ORF">SAMN02982929_01273</name>
    <name evidence="3" type="ORF">SAMN05216506_106249</name>
</gene>
<protein>
    <submittedName>
        <fullName evidence="2">Uncharacterized conserved protein YbjT, contains NAD(P)-binding and DUF2867 domains</fullName>
    </submittedName>
</protein>
<dbReference type="EMBL" id="FOME01000006">
    <property type="protein sequence ID" value="SFD78510.1"/>
    <property type="molecule type" value="Genomic_DNA"/>
</dbReference>
<dbReference type="Pfam" id="PF05368">
    <property type="entry name" value="NmrA"/>
    <property type="match status" value="1"/>
</dbReference>
<evidence type="ECO:0000259" key="1">
    <source>
        <dbReference type="Pfam" id="PF05368"/>
    </source>
</evidence>
<dbReference type="Gene3D" id="3.40.50.720">
    <property type="entry name" value="NAD(P)-binding Rossmann-like Domain"/>
    <property type="match status" value="1"/>
</dbReference>
<dbReference type="SUPFAM" id="SSF51735">
    <property type="entry name" value="NAD(P)-binding Rossmann-fold domains"/>
    <property type="match status" value="1"/>
</dbReference>
<keyword evidence="4" id="KW-1185">Reference proteome</keyword>
<dbReference type="AlphaFoldDB" id="A0A1H5WR17"/>
<evidence type="ECO:0000313" key="3">
    <source>
        <dbReference type="EMBL" id="SFD78510.1"/>
    </source>
</evidence>
<dbReference type="InterPro" id="IPR036291">
    <property type="entry name" value="NAD(P)-bd_dom_sf"/>
</dbReference>